<dbReference type="HOGENOM" id="CLU_073530_1_0_11"/>
<name>F4CJ75_PSEUX</name>
<evidence type="ECO:0000313" key="3">
    <source>
        <dbReference type="EMBL" id="AEA23925.1"/>
    </source>
</evidence>
<feature type="domain" description="DUF1206" evidence="2">
    <location>
        <begin position="28"/>
        <end position="94"/>
    </location>
</feature>
<evidence type="ECO:0000259" key="2">
    <source>
        <dbReference type="Pfam" id="PF06724"/>
    </source>
</evidence>
<feature type="transmembrane region" description="Helical" evidence="1">
    <location>
        <begin position="24"/>
        <end position="49"/>
    </location>
</feature>
<proteinExistence type="predicted"/>
<feature type="domain" description="DUF1206" evidence="2">
    <location>
        <begin position="200"/>
        <end position="267"/>
    </location>
</feature>
<feature type="transmembrane region" description="Helical" evidence="1">
    <location>
        <begin position="111"/>
        <end position="129"/>
    </location>
</feature>
<dbReference type="AlphaFoldDB" id="F4CJ75"/>
<protein>
    <recommendedName>
        <fullName evidence="2">DUF1206 domain-containing protein</fullName>
    </recommendedName>
</protein>
<keyword evidence="1" id="KW-1133">Transmembrane helix</keyword>
<dbReference type="EMBL" id="CP002593">
    <property type="protein sequence ID" value="AEA23925.1"/>
    <property type="molecule type" value="Genomic_DNA"/>
</dbReference>
<dbReference type="KEGG" id="pdx:Psed_1690"/>
<feature type="transmembrane region" description="Helical" evidence="1">
    <location>
        <begin position="69"/>
        <end position="90"/>
    </location>
</feature>
<feature type="transmembrane region" description="Helical" evidence="1">
    <location>
        <begin position="149"/>
        <end position="173"/>
    </location>
</feature>
<keyword evidence="1" id="KW-0812">Transmembrane</keyword>
<feature type="transmembrane region" description="Helical" evidence="1">
    <location>
        <begin position="205"/>
        <end position="222"/>
    </location>
</feature>
<dbReference type="STRING" id="675635.Psed_1690"/>
<sequence>MSDAVGTVGGTEDAAREAGRGARIVVRVGILAYGLTHLLLAWLVLRVAFGDRGSRADQSGAFQAIAQTTAGRVLLWVLALGFVAVALWRVGEALGRAGGRVKDARGRLESAGMAVVFAALTVLAVRTAVSGSGGEGSQAAAAGLLGIPGGQWIVGAVGVGIVVVAGFITVNGFRCTFTDDMSLPVDPRARAVAVRTGQLGKVAKGLVTVLVGVLVVVAAVQFEPQRANGLDAALKTLAAQPFGVVLLVATAVGLVAFGVFCAFDARYHRV</sequence>
<dbReference type="eggNOG" id="ENOG502Z854">
    <property type="taxonomic scope" value="Bacteria"/>
</dbReference>
<gene>
    <name evidence="3" type="ordered locus">Psed_1690</name>
</gene>
<evidence type="ECO:0000313" key="4">
    <source>
        <dbReference type="Proteomes" id="UP000007809"/>
    </source>
</evidence>
<feature type="transmembrane region" description="Helical" evidence="1">
    <location>
        <begin position="242"/>
        <end position="263"/>
    </location>
</feature>
<keyword evidence="1" id="KW-0472">Membrane</keyword>
<reference evidence="3 4" key="1">
    <citation type="journal article" date="2011" name="J. Bacteriol.">
        <title>Genome sequence of the 1,4-dioxane-degrading Pseudonocardia dioxanivorans strain CB1190.</title>
        <authorList>
            <person name="Sales C.M."/>
            <person name="Mahendra S."/>
            <person name="Grostern A."/>
            <person name="Parales R.E."/>
            <person name="Goodwin L.A."/>
            <person name="Woyke T."/>
            <person name="Nolan M."/>
            <person name="Lapidus A."/>
            <person name="Chertkov O."/>
            <person name="Ovchinnikova G."/>
            <person name="Sczyrba A."/>
            <person name="Alvarez-Cohen L."/>
        </authorList>
    </citation>
    <scope>NUCLEOTIDE SEQUENCE [LARGE SCALE GENOMIC DNA]</scope>
    <source>
        <strain evidence="4">ATCC 55486 / DSM 44775 / JCM 13855 / CB1190</strain>
    </source>
</reference>
<dbReference type="Proteomes" id="UP000007809">
    <property type="component" value="Chromosome"/>
</dbReference>
<evidence type="ECO:0000256" key="1">
    <source>
        <dbReference type="SAM" id="Phobius"/>
    </source>
</evidence>
<accession>F4CJ75</accession>
<dbReference type="RefSeq" id="WP_013673857.1">
    <property type="nucleotide sequence ID" value="NC_015312.1"/>
</dbReference>
<dbReference type="OrthoDB" id="4552598at2"/>
<keyword evidence="4" id="KW-1185">Reference proteome</keyword>
<feature type="domain" description="DUF1206" evidence="2">
    <location>
        <begin position="111"/>
        <end position="173"/>
    </location>
</feature>
<dbReference type="InterPro" id="IPR009597">
    <property type="entry name" value="DUF1206"/>
</dbReference>
<organism evidence="3 4">
    <name type="scientific">Pseudonocardia dioxanivorans (strain ATCC 55486 / DSM 44775 / JCM 13855 / CB1190)</name>
    <dbReference type="NCBI Taxonomy" id="675635"/>
    <lineage>
        <taxon>Bacteria</taxon>
        <taxon>Bacillati</taxon>
        <taxon>Actinomycetota</taxon>
        <taxon>Actinomycetes</taxon>
        <taxon>Pseudonocardiales</taxon>
        <taxon>Pseudonocardiaceae</taxon>
        <taxon>Pseudonocardia</taxon>
    </lineage>
</organism>
<dbReference type="Pfam" id="PF06724">
    <property type="entry name" value="DUF1206"/>
    <property type="match status" value="3"/>
</dbReference>